<dbReference type="EMBL" id="HBUF01339680">
    <property type="protein sequence ID" value="CAG6701080.1"/>
    <property type="molecule type" value="Transcribed_RNA"/>
</dbReference>
<evidence type="ECO:0000313" key="1">
    <source>
        <dbReference type="EMBL" id="CAG6701093.1"/>
    </source>
</evidence>
<protein>
    <submittedName>
        <fullName evidence="1">Uncharacterized protein</fullName>
    </submittedName>
</protein>
<dbReference type="EMBL" id="HBUF01339676">
    <property type="protein sequence ID" value="CAG6701067.1"/>
    <property type="molecule type" value="Transcribed_RNA"/>
</dbReference>
<organism evidence="1">
    <name type="scientific">Cacopsylla melanoneura</name>
    <dbReference type="NCBI Taxonomy" id="428564"/>
    <lineage>
        <taxon>Eukaryota</taxon>
        <taxon>Metazoa</taxon>
        <taxon>Ecdysozoa</taxon>
        <taxon>Arthropoda</taxon>
        <taxon>Hexapoda</taxon>
        <taxon>Insecta</taxon>
        <taxon>Pterygota</taxon>
        <taxon>Neoptera</taxon>
        <taxon>Paraneoptera</taxon>
        <taxon>Hemiptera</taxon>
        <taxon>Sternorrhyncha</taxon>
        <taxon>Psylloidea</taxon>
        <taxon>Psyllidae</taxon>
        <taxon>Psyllinae</taxon>
        <taxon>Cacopsylla</taxon>
    </lineage>
</organism>
<name>A0A8D8U7V8_9HEMI</name>
<dbReference type="EMBL" id="HBUF01339673">
    <property type="protein sequence ID" value="CAG6701054.1"/>
    <property type="molecule type" value="Transcribed_RNA"/>
</dbReference>
<reference evidence="1" key="1">
    <citation type="submission" date="2021-05" db="EMBL/GenBank/DDBJ databases">
        <authorList>
            <person name="Alioto T."/>
            <person name="Alioto T."/>
            <person name="Gomez Garrido J."/>
        </authorList>
    </citation>
    <scope>NUCLEOTIDE SEQUENCE</scope>
</reference>
<dbReference type="EMBL" id="HBUF01339683">
    <property type="protein sequence ID" value="CAG6701093.1"/>
    <property type="molecule type" value="Transcribed_RNA"/>
</dbReference>
<dbReference type="AlphaFoldDB" id="A0A8D8U7V8"/>
<dbReference type="EMBL" id="HBUF01339684">
    <property type="protein sequence ID" value="CAG6701097.1"/>
    <property type="molecule type" value="Transcribed_RNA"/>
</dbReference>
<dbReference type="EMBL" id="HBUF01339675">
    <property type="protein sequence ID" value="CAG6701062.1"/>
    <property type="molecule type" value="Transcribed_RNA"/>
</dbReference>
<sequence>MRIFLASAHTLFTPFSTRFSSFSLRDFKLSFFFSSAAAAGVAAPASVLTPPPVFASSALITSSTSRSLTFFRAFSTESTAWFKLANSSGLGRIASCLAITWRSS</sequence>
<dbReference type="EMBL" id="HBUF01339681">
    <property type="protein sequence ID" value="CAG6701084.1"/>
    <property type="molecule type" value="Transcribed_RNA"/>
</dbReference>
<dbReference type="EMBL" id="HBUF01339679">
    <property type="protein sequence ID" value="CAG6701076.1"/>
    <property type="molecule type" value="Transcribed_RNA"/>
</dbReference>
<dbReference type="EMBL" id="HBUF01339682">
    <property type="protein sequence ID" value="CAG6701088.1"/>
    <property type="molecule type" value="Transcribed_RNA"/>
</dbReference>
<dbReference type="EMBL" id="HBUF01339674">
    <property type="protein sequence ID" value="CAG6701058.1"/>
    <property type="molecule type" value="Transcribed_RNA"/>
</dbReference>
<dbReference type="EMBL" id="HBUF01339672">
    <property type="protein sequence ID" value="CAG6701050.1"/>
    <property type="molecule type" value="Transcribed_RNA"/>
</dbReference>
<accession>A0A8D8U7V8</accession>
<dbReference type="EMBL" id="HBUF01339678">
    <property type="protein sequence ID" value="CAG6701072.1"/>
    <property type="molecule type" value="Transcribed_RNA"/>
</dbReference>
<proteinExistence type="predicted"/>